<feature type="transmembrane region" description="Helical" evidence="4">
    <location>
        <begin position="1393"/>
        <end position="1413"/>
    </location>
</feature>
<evidence type="ECO:0000256" key="4">
    <source>
        <dbReference type="SAM" id="Phobius"/>
    </source>
</evidence>
<feature type="transmembrane region" description="Helical" evidence="4">
    <location>
        <begin position="417"/>
        <end position="437"/>
    </location>
</feature>
<proteinExistence type="predicted"/>
<evidence type="ECO:0000256" key="1">
    <source>
        <dbReference type="ARBA" id="ARBA00022448"/>
    </source>
</evidence>
<keyword evidence="2" id="KW-0175">Coiled coil</keyword>
<keyword evidence="4" id="KW-0812">Transmembrane</keyword>
<dbReference type="GO" id="GO:0005886">
    <property type="term" value="C:plasma membrane"/>
    <property type="evidence" value="ECO:0007669"/>
    <property type="project" value="TreeGrafter"/>
</dbReference>
<dbReference type="Pfam" id="PF04678">
    <property type="entry name" value="MCU"/>
    <property type="match status" value="1"/>
</dbReference>
<feature type="transmembrane region" description="Helical" evidence="4">
    <location>
        <begin position="1425"/>
        <end position="1443"/>
    </location>
</feature>
<name>A0A1I8GDX2_9PLAT</name>
<reference evidence="7" key="1">
    <citation type="submission" date="2016-11" db="UniProtKB">
        <authorList>
            <consortium name="WormBaseParasite"/>
        </authorList>
    </citation>
    <scope>IDENTIFICATION</scope>
</reference>
<feature type="transmembrane region" description="Helical" evidence="4">
    <location>
        <begin position="49"/>
        <end position="75"/>
    </location>
</feature>
<feature type="coiled-coil region" evidence="2">
    <location>
        <begin position="1352"/>
        <end position="1386"/>
    </location>
</feature>
<feature type="transmembrane region" description="Helical" evidence="4">
    <location>
        <begin position="265"/>
        <end position="287"/>
    </location>
</feature>
<dbReference type="InterPro" id="IPR038377">
    <property type="entry name" value="Na/Glc_symporter_sf"/>
</dbReference>
<evidence type="ECO:0000256" key="3">
    <source>
        <dbReference type="SAM" id="MobiDB-lite"/>
    </source>
</evidence>
<keyword evidence="4" id="KW-1133">Transmembrane helix</keyword>
<evidence type="ECO:0000256" key="2">
    <source>
        <dbReference type="SAM" id="Coils"/>
    </source>
</evidence>
<feature type="compositionally biased region" description="Low complexity" evidence="3">
    <location>
        <begin position="1023"/>
        <end position="1040"/>
    </location>
</feature>
<dbReference type="GO" id="GO:0015204">
    <property type="term" value="F:urea transmembrane transporter activity"/>
    <property type="evidence" value="ECO:0007669"/>
    <property type="project" value="InterPro"/>
</dbReference>
<evidence type="ECO:0000259" key="5">
    <source>
        <dbReference type="Pfam" id="PF04678"/>
    </source>
</evidence>
<dbReference type="InterPro" id="IPR031155">
    <property type="entry name" value="DUR"/>
</dbReference>
<feature type="transmembrane region" description="Helical" evidence="4">
    <location>
        <begin position="225"/>
        <end position="245"/>
    </location>
</feature>
<sequence length="1508" mass="165335">MASSDGVVFGIINIIAASAPDRSAGNFGTVFVDQSYWQSSVAAKPRAGVLGFLAGGLVWFAIPFCFATAMGLGYLSLGFLEGRPILSDQEVSKGLVPPAVAQRLFGYSGGLMIVIMLLMSVISTASAEIMAVVSIVIYDVYAVHLKPYRAFSDANSCILCGKAKGRLANPMDRCACESMTFCAECRMDNQLRAASKRAVKPGFTCRIHGPYRHYKEYLSGLKDWWIVYVTLAIIPLTLVLNFVQYRSRLPARLPRTRTAQVSLGWLYLFMGILIGSAVAPICLCMLWSRLTGPAMICGAVGGSVAGLASWLAAAGVAAAGDEASFADSTGSNRAMLVGNLVSIFTGLLVTLAVTMATNRSMDADAAAEVWEVTRDIDNPLLPWAEVYAKEMNLVGAHCLDNRPSLEATAEAFRGAKLTANIGALGLTALLILLWPASMMSMKTMDLGGFTAWIAITDVWAIAAGLFIIVVPLINEACGLRDALRRKKQVATELNRCPWFQVSLVPGVSGSRCPGVPGSSVPGSRCPWFQVSLVPGVPGSRCPGSRCPWFQVSLFQVSWFQVSLVPGVPGSRCPWFPWFQVSLVPGVPGSRCPWFQVPWFQSRQHCIHEVLRRFFHIGRRNLFLSFAAAFFFDSVQLYRGHPHKPDVLLSDGRLSQGGVLPLLLHQSRPVGGGWGEADEAVDPLVALERVAVVQAEVHSAAQVFPTIQSPLSGVEVLPDVAVHRLQQAVQELDVRLCCFAGFRFATSDRGFRRVTSSSGILTSCSLRSTFFSYSFIDSPGSLSLGLELSLERIAGLENLQVLGVVRNNDVSEERRVGIGAILSVGYLQRAMAKVVACGDIRGRLHKVLPFRCVQTVVQLLVELVVQQEPGQAVHQIESHREAVVLPARKQQIVISGGRLARVDINGALGNAFYNPGELVVINTFTPYAVTPIGLLVFKMPIAQLLLLAEQPLTWQQAGVVILSGLYKRVHRQFNVALLVSLGSGSILVKEVLHLLLYHCQVIWMLCVRILEKSIVWTRSSMGAKTSSASSHSLPVSSSRSSIRPERVIPSEKSRPAGRADLEAAPTESMLGRRDPGGSTDMERCGVGGTALEGPVGDVASTDADRIGRLGLEKLASLMLLSSSSPSSCGCHSPGPTLAHFRRLSDAIEEGVCSLTMADRLAYLQLVDEVRLASVVWRPRKLIKSKTFPAAMLSRCWQHLRPHHRLVPVAMASVAWQQPAHQRSFCSAPTAQASVIFDAGLPRFRLPLPGRNGVPCQFTLKPLTDTVGDLVACVRKEDRGLEMVAFYTKDGFRVASSDPIESLLRSDGFQVQLNEQRYQVAVPAALADSDQIQPQQLDDVRNSIAQLYTGLGVRDFQEAKERQLSDRLAELRQQIQPLEEVRLQLANKASQQTRVLTWLGLSFMGLQFGFLARLTWWEYSWDIMEPVIYFVGYGTLMVAYAYYVITKQEYTFPQVWDREYLKKFYSDAEKRKFDVEQYNMLREQISQLETEARRLKDPLILSPTRQKSAC</sequence>
<dbReference type="PANTHER" id="PTHR46154">
    <property type="match status" value="1"/>
</dbReference>
<feature type="transmembrane region" description="Helical" evidence="4">
    <location>
        <begin position="334"/>
        <end position="353"/>
    </location>
</feature>
<dbReference type="PANTHER" id="PTHR46154:SF4">
    <property type="entry name" value="UREA ACTIVE TRANSPORTER"/>
    <property type="match status" value="1"/>
</dbReference>
<feature type="compositionally biased region" description="Basic and acidic residues" evidence="3">
    <location>
        <begin position="1041"/>
        <end position="1060"/>
    </location>
</feature>
<organism evidence="6 7">
    <name type="scientific">Macrostomum lignano</name>
    <dbReference type="NCBI Taxonomy" id="282301"/>
    <lineage>
        <taxon>Eukaryota</taxon>
        <taxon>Metazoa</taxon>
        <taxon>Spiralia</taxon>
        <taxon>Lophotrochozoa</taxon>
        <taxon>Platyhelminthes</taxon>
        <taxon>Rhabditophora</taxon>
        <taxon>Macrostomorpha</taxon>
        <taxon>Macrostomida</taxon>
        <taxon>Macrostomidae</taxon>
        <taxon>Macrostomum</taxon>
    </lineage>
</organism>
<feature type="transmembrane region" description="Helical" evidence="4">
    <location>
        <begin position="449"/>
        <end position="477"/>
    </location>
</feature>
<keyword evidence="4" id="KW-0472">Membrane</keyword>
<dbReference type="WBParaSite" id="maker-uti_cns_0001505-snap-gene-0.2-mRNA-1">
    <property type="protein sequence ID" value="maker-uti_cns_0001505-snap-gene-0.2-mRNA-1"/>
    <property type="gene ID" value="maker-uti_cns_0001505-snap-gene-0.2"/>
</dbReference>
<feature type="transmembrane region" description="Helical" evidence="4">
    <location>
        <begin position="111"/>
        <end position="141"/>
    </location>
</feature>
<dbReference type="InterPro" id="IPR006769">
    <property type="entry name" value="MCU_C"/>
</dbReference>
<feature type="domain" description="Calcium uniporter protein C-terminal" evidence="5">
    <location>
        <begin position="1275"/>
        <end position="1479"/>
    </location>
</feature>
<keyword evidence="1" id="KW-0813">Transport</keyword>
<evidence type="ECO:0000313" key="6">
    <source>
        <dbReference type="Proteomes" id="UP000095280"/>
    </source>
</evidence>
<feature type="region of interest" description="Disordered" evidence="3">
    <location>
        <begin position="1023"/>
        <end position="1088"/>
    </location>
</feature>
<dbReference type="Proteomes" id="UP000095280">
    <property type="component" value="Unplaced"/>
</dbReference>
<accession>A0A1I8GDX2</accession>
<feature type="transmembrane region" description="Helical" evidence="4">
    <location>
        <begin position="294"/>
        <end position="314"/>
    </location>
</feature>
<feature type="compositionally biased region" description="Basic and acidic residues" evidence="3">
    <location>
        <begin position="1069"/>
        <end position="1082"/>
    </location>
</feature>
<evidence type="ECO:0000313" key="7">
    <source>
        <dbReference type="WBParaSite" id="maker-uti_cns_0001505-snap-gene-0.2-mRNA-1"/>
    </source>
</evidence>
<keyword evidence="6" id="KW-1185">Reference proteome</keyword>
<dbReference type="Gene3D" id="1.20.1730.10">
    <property type="entry name" value="Sodium/glucose cotransporter"/>
    <property type="match status" value="1"/>
</dbReference>
<protein>
    <submittedName>
        <fullName evidence="7">MCU domain-containing protein</fullName>
    </submittedName>
</protein>